<protein>
    <recommendedName>
        <fullName evidence="13">Peptidase M1 leukotriene A4 hydrolase/aminopeptidase C-terminal domain-containing protein</fullName>
    </recommendedName>
</protein>
<dbReference type="CDD" id="cd09599">
    <property type="entry name" value="M1_LTA4H"/>
    <property type="match status" value="1"/>
</dbReference>
<feature type="binding site" evidence="11">
    <location>
        <position position="311"/>
    </location>
    <ligand>
        <name>Zn(2+)</name>
        <dbReference type="ChEBI" id="CHEBI:29105"/>
        <note>catalytic</note>
    </ligand>
</feature>
<comment type="cofactor">
    <cofactor evidence="11">
        <name>Zn(2+)</name>
        <dbReference type="ChEBI" id="CHEBI:29105"/>
    </cofactor>
    <text evidence="11">Binds 1 zinc ion per subunit.</text>
</comment>
<dbReference type="Gene3D" id="3.30.2010.30">
    <property type="match status" value="1"/>
</dbReference>
<dbReference type="InterPro" id="IPR016024">
    <property type="entry name" value="ARM-type_fold"/>
</dbReference>
<feature type="transmembrane region" description="Helical" evidence="12">
    <location>
        <begin position="655"/>
        <end position="676"/>
    </location>
</feature>
<dbReference type="GO" id="GO:0006508">
    <property type="term" value="P:proteolysis"/>
    <property type="evidence" value="ECO:0007669"/>
    <property type="project" value="UniProtKB-KW"/>
</dbReference>
<dbReference type="Gene3D" id="2.60.40.1730">
    <property type="entry name" value="tricorn interacting facor f3 domain"/>
    <property type="match status" value="1"/>
</dbReference>
<comment type="similarity">
    <text evidence="2">Belongs to the peptidase M1 family.</text>
</comment>
<evidence type="ECO:0000256" key="9">
    <source>
        <dbReference type="PIRSR" id="PIRSR634015-1"/>
    </source>
</evidence>
<sequence>MANAADVDMSTLSNSAHALTNHLDWTASISFESQTITATATYKIEVLDDQATCVQFDTRGLDIQKVFVNKSVISNWKLDDEVEGKPHLGQCLSVPLPKNGTFPDSNDNDKSNFVKMEISYVTSADGSKCTAAQWLPPSQTAGKNRPYLFTQCQAIHARSIIPCMDCPAVKMTYSASVTVPSWSTAVMSALSKDLADNKDGTTTYRFDQPVPIPAYLIALAVGDIACRDLSSRCRVWSEPSILDACEFEFSQTESFLCIAEDITDLPYQWKRYDLLCLPPSFPYGGMENPCLTFVTPTLLAGDRSLADVVAHEIAHSWTGNLVTNHTWSHFWLNEGWTMWLQRKIVTKIHNDERFFDFDAIGGWKHLKDDVSLHSPAASRLVLTLGDDDPDDSYSSVPYEKGFHLLYALERMVGSANFLTFARAYLKKFAFLTVRSEEFRDFFNSHFEGSGAVSDVTLKSFDWDSWLYGEGMPPCGEPNFDRTLSSDAEALAKDWIAHDEKDGSNAHPPSADISKWTSPQKVCFLDAMLSGLENRSPLKLSTIKSMKELYKFHETKNCEILFRFCMIGVSSSDEDLYPVVVRFITTQGRMKYVRPLYRALFATEPGKQIAVQTFLDNKDFYHPIAAKMLAGDLGATVSEESNETESESKACTIFGIPFRTFIIGTTAIISIGALLLMKKRR</sequence>
<gene>
    <name evidence="14" type="ORF">DBRI00130_LOCUS529</name>
</gene>
<evidence type="ECO:0000256" key="1">
    <source>
        <dbReference type="ARBA" id="ARBA00004496"/>
    </source>
</evidence>
<dbReference type="PANTHER" id="PTHR45726">
    <property type="entry name" value="LEUKOTRIENE A-4 HYDROLASE"/>
    <property type="match status" value="1"/>
</dbReference>
<dbReference type="FunFam" id="3.30.2010.30:FF:000001">
    <property type="entry name" value="Leukotriene A(4) hydrolase"/>
    <property type="match status" value="1"/>
</dbReference>
<name>A0A6U3S8P2_9STRA</name>
<evidence type="ECO:0000256" key="3">
    <source>
        <dbReference type="ARBA" id="ARBA00022490"/>
    </source>
</evidence>
<evidence type="ECO:0000256" key="5">
    <source>
        <dbReference type="ARBA" id="ARBA00022723"/>
    </source>
</evidence>
<dbReference type="SUPFAM" id="SSF63737">
    <property type="entry name" value="Leukotriene A4 hydrolase N-terminal domain"/>
    <property type="match status" value="1"/>
</dbReference>
<comment type="subcellular location">
    <subcellularLocation>
        <location evidence="1">Cytoplasm</location>
    </subcellularLocation>
</comment>
<organism evidence="14">
    <name type="scientific">Ditylum brightwellii</name>
    <dbReference type="NCBI Taxonomy" id="49249"/>
    <lineage>
        <taxon>Eukaryota</taxon>
        <taxon>Sar</taxon>
        <taxon>Stramenopiles</taxon>
        <taxon>Ochrophyta</taxon>
        <taxon>Bacillariophyta</taxon>
        <taxon>Mediophyceae</taxon>
        <taxon>Lithodesmiophycidae</taxon>
        <taxon>Lithodesmiales</taxon>
        <taxon>Lithodesmiaceae</taxon>
        <taxon>Ditylum</taxon>
    </lineage>
</organism>
<evidence type="ECO:0000256" key="11">
    <source>
        <dbReference type="PIRSR" id="PIRSR634015-3"/>
    </source>
</evidence>
<evidence type="ECO:0000256" key="7">
    <source>
        <dbReference type="ARBA" id="ARBA00022833"/>
    </source>
</evidence>
<keyword evidence="12" id="KW-1133">Transmembrane helix</keyword>
<dbReference type="EMBL" id="HBNS01000670">
    <property type="protein sequence ID" value="CAE4578841.1"/>
    <property type="molecule type" value="Transcribed_RNA"/>
</dbReference>
<dbReference type="PRINTS" id="PR00756">
    <property type="entry name" value="ALADIPTASE"/>
</dbReference>
<keyword evidence="6" id="KW-0378">Hydrolase</keyword>
<evidence type="ECO:0000256" key="4">
    <source>
        <dbReference type="ARBA" id="ARBA00022670"/>
    </source>
</evidence>
<accession>A0A6U3S8P2</accession>
<evidence type="ECO:0000256" key="2">
    <source>
        <dbReference type="ARBA" id="ARBA00010136"/>
    </source>
</evidence>
<dbReference type="SMART" id="SM01263">
    <property type="entry name" value="Leuk-A4-hydro_C"/>
    <property type="match status" value="1"/>
</dbReference>
<evidence type="ECO:0000256" key="8">
    <source>
        <dbReference type="ARBA" id="ARBA00023049"/>
    </source>
</evidence>
<dbReference type="InterPro" id="IPR049980">
    <property type="entry name" value="LTA4H_cat"/>
</dbReference>
<evidence type="ECO:0000259" key="13">
    <source>
        <dbReference type="SMART" id="SM01263"/>
    </source>
</evidence>
<keyword evidence="12" id="KW-0472">Membrane</keyword>
<dbReference type="PANTHER" id="PTHR45726:SF3">
    <property type="entry name" value="LEUKOTRIENE A-4 HYDROLASE"/>
    <property type="match status" value="1"/>
</dbReference>
<dbReference type="InterPro" id="IPR045357">
    <property type="entry name" value="Aminopeptidase_N-like_N"/>
</dbReference>
<dbReference type="GO" id="GO:0008270">
    <property type="term" value="F:zinc ion binding"/>
    <property type="evidence" value="ECO:0007669"/>
    <property type="project" value="InterPro"/>
</dbReference>
<feature type="binding site" evidence="11">
    <location>
        <position position="334"/>
    </location>
    <ligand>
        <name>Zn(2+)</name>
        <dbReference type="ChEBI" id="CHEBI:29105"/>
        <note>catalytic</note>
    </ligand>
</feature>
<feature type="binding site" evidence="10">
    <location>
        <begin position="282"/>
        <end position="287"/>
    </location>
    <ligand>
        <name>a peptide</name>
        <dbReference type="ChEBI" id="CHEBI:60466"/>
    </ligand>
</feature>
<keyword evidence="3" id="KW-0963">Cytoplasm</keyword>
<dbReference type="InterPro" id="IPR027268">
    <property type="entry name" value="Peptidase_M4/M1_CTD_sf"/>
</dbReference>
<keyword evidence="8" id="KW-0482">Metalloprotease</keyword>
<reference evidence="14" key="1">
    <citation type="submission" date="2021-01" db="EMBL/GenBank/DDBJ databases">
        <authorList>
            <person name="Corre E."/>
            <person name="Pelletier E."/>
            <person name="Niang G."/>
            <person name="Scheremetjew M."/>
            <person name="Finn R."/>
            <person name="Kale V."/>
            <person name="Holt S."/>
            <person name="Cochrane G."/>
            <person name="Meng A."/>
            <person name="Brown T."/>
            <person name="Cohen L."/>
        </authorList>
    </citation>
    <scope>NUCLEOTIDE SEQUENCE</scope>
    <source>
        <strain evidence="14">GSO104</strain>
    </source>
</reference>
<keyword evidence="4" id="KW-0645">Protease</keyword>
<dbReference type="Gene3D" id="1.25.40.320">
    <property type="entry name" value="Peptidase M1, leukotriene A4 hydrolase/aminopeptidase C-terminal domain"/>
    <property type="match status" value="1"/>
</dbReference>
<dbReference type="GO" id="GO:0008237">
    <property type="term" value="F:metallopeptidase activity"/>
    <property type="evidence" value="ECO:0007669"/>
    <property type="project" value="UniProtKB-KW"/>
</dbReference>
<evidence type="ECO:0000256" key="12">
    <source>
        <dbReference type="SAM" id="Phobius"/>
    </source>
</evidence>
<dbReference type="FunFam" id="1.25.40.320:FF:000001">
    <property type="entry name" value="Leukotriene A(4) hydrolase"/>
    <property type="match status" value="1"/>
</dbReference>
<dbReference type="Pfam" id="PF01433">
    <property type="entry name" value="Peptidase_M1"/>
    <property type="match status" value="1"/>
</dbReference>
<dbReference type="InterPro" id="IPR015211">
    <property type="entry name" value="Peptidase_M1_C"/>
</dbReference>
<dbReference type="SUPFAM" id="SSF48371">
    <property type="entry name" value="ARM repeat"/>
    <property type="match status" value="1"/>
</dbReference>
<dbReference type="Pfam" id="PF17900">
    <property type="entry name" value="Peptidase_M1_N"/>
    <property type="match status" value="1"/>
</dbReference>
<keyword evidence="5 11" id="KW-0479">Metal-binding</keyword>
<evidence type="ECO:0000256" key="6">
    <source>
        <dbReference type="ARBA" id="ARBA00022801"/>
    </source>
</evidence>
<dbReference type="InterPro" id="IPR042097">
    <property type="entry name" value="Aminopeptidase_N-like_N_sf"/>
</dbReference>
<keyword evidence="7 11" id="KW-0862">Zinc</keyword>
<proteinExistence type="inferred from homology"/>
<dbReference type="SUPFAM" id="SSF55486">
    <property type="entry name" value="Metalloproteases ('zincins'), catalytic domain"/>
    <property type="match status" value="1"/>
</dbReference>
<dbReference type="InterPro" id="IPR014782">
    <property type="entry name" value="Peptidase_M1_dom"/>
</dbReference>
<evidence type="ECO:0000256" key="10">
    <source>
        <dbReference type="PIRSR" id="PIRSR634015-2"/>
    </source>
</evidence>
<feature type="active site" description="Proton donor" evidence="9">
    <location>
        <position position="398"/>
    </location>
</feature>
<feature type="binding site" evidence="11">
    <location>
        <position position="315"/>
    </location>
    <ligand>
        <name>Zn(2+)</name>
        <dbReference type="ChEBI" id="CHEBI:29105"/>
        <note>catalytic</note>
    </ligand>
</feature>
<dbReference type="Gene3D" id="1.10.390.10">
    <property type="entry name" value="Neutral Protease Domain 2"/>
    <property type="match status" value="1"/>
</dbReference>
<dbReference type="InterPro" id="IPR034015">
    <property type="entry name" value="M1_LTA4H"/>
</dbReference>
<feature type="active site" description="Proton acceptor" evidence="9">
    <location>
        <position position="312"/>
    </location>
</feature>
<evidence type="ECO:0000313" key="14">
    <source>
        <dbReference type="EMBL" id="CAE4578841.1"/>
    </source>
</evidence>
<dbReference type="GO" id="GO:0005829">
    <property type="term" value="C:cytosol"/>
    <property type="evidence" value="ECO:0007669"/>
    <property type="project" value="TreeGrafter"/>
</dbReference>
<keyword evidence="12" id="KW-0812">Transmembrane</keyword>
<dbReference type="Pfam" id="PF09127">
    <property type="entry name" value="Leuk-A4-hydro_C"/>
    <property type="match status" value="1"/>
</dbReference>
<dbReference type="InterPro" id="IPR038502">
    <property type="entry name" value="M1_LTA-4_hydro/amino_C_sf"/>
</dbReference>
<dbReference type="AlphaFoldDB" id="A0A6U3S8P2"/>
<feature type="binding site" evidence="10">
    <location>
        <begin position="588"/>
        <end position="590"/>
    </location>
    <ligand>
        <name>a peptide</name>
        <dbReference type="ChEBI" id="CHEBI:60466"/>
    </ligand>
</feature>
<feature type="domain" description="Peptidase M1 leukotriene A4 hydrolase/aminopeptidase C-terminal" evidence="13">
    <location>
        <begin position="482"/>
        <end position="632"/>
    </location>
</feature>
<feature type="binding site" evidence="10">
    <location>
        <begin position="151"/>
        <end position="153"/>
    </location>
    <ligand>
        <name>a peptide</name>
        <dbReference type="ChEBI" id="CHEBI:60466"/>
    </ligand>
</feature>
<dbReference type="InterPro" id="IPR001930">
    <property type="entry name" value="Peptidase_M1"/>
</dbReference>